<dbReference type="eggNOG" id="COG2222">
    <property type="taxonomic scope" value="Bacteria"/>
</dbReference>
<dbReference type="RefSeq" id="WP_021105672.1">
    <property type="nucleotide sequence ID" value="NZ_LT906441.1"/>
</dbReference>
<evidence type="ECO:0000313" key="1">
    <source>
        <dbReference type="EMBL" id="SNV39067.1"/>
    </source>
</evidence>
<dbReference type="GO" id="GO:0097367">
    <property type="term" value="F:carbohydrate derivative binding"/>
    <property type="evidence" value="ECO:0007669"/>
    <property type="project" value="InterPro"/>
</dbReference>
<dbReference type="EMBL" id="LT906441">
    <property type="protein sequence ID" value="SNV39067.1"/>
    <property type="molecule type" value="Genomic_DNA"/>
</dbReference>
<dbReference type="Proteomes" id="UP000215332">
    <property type="component" value="Chromosome 1"/>
</dbReference>
<dbReference type="KEGG" id="cgrn:4412665_01697"/>
<evidence type="ECO:0000313" key="2">
    <source>
        <dbReference type="Proteomes" id="UP000215332"/>
    </source>
</evidence>
<proteinExistence type="predicted"/>
<gene>
    <name evidence="1" type="ORF">SAMEA4412665_01697</name>
</gene>
<dbReference type="AlphaFoldDB" id="A0A239WXA2"/>
<dbReference type="GO" id="GO:1901135">
    <property type="term" value="P:carbohydrate derivative metabolic process"/>
    <property type="evidence" value="ECO:0007669"/>
    <property type="project" value="InterPro"/>
</dbReference>
<dbReference type="InterPro" id="IPR046348">
    <property type="entry name" value="SIS_dom_sf"/>
</dbReference>
<sequence>MKAIFDDSRLESRDLSAGAESLLRRLAGEGARIRRVGAQIDGIGSAVEHIGTPRGVLVVGAEARFIRAVLEPLCPVPIVAWSLPHLPAWVGPLDLVVDVDQQEVPWGEAASLAEPSYTVGAVREAARRGAAILVATAEDSPAWRTAGGASVRVPVCGDDPLAAAVAVLAVLGHLGLGPQTDPNQVGRAADMIAEESSPFREMPFNRAKELACAMADATPLLWGGSVLAARSARRVAEALRRATGEPALCADAAELLPVICSSDPRDPFSDPEVDGPQQRPVLLVMDDHVPDPRRAGLEEVAQRFDVPVHAIDLPLGVDEDSDPVRTYVTLLMQGRYMAAYVALGLGRLDDVVQL</sequence>
<dbReference type="SUPFAM" id="SSF53697">
    <property type="entry name" value="SIS domain"/>
    <property type="match status" value="1"/>
</dbReference>
<reference evidence="1 2" key="1">
    <citation type="submission" date="2017-06" db="EMBL/GenBank/DDBJ databases">
        <authorList>
            <consortium name="Pathogen Informatics"/>
        </authorList>
    </citation>
    <scope>NUCLEOTIDE SEQUENCE [LARGE SCALE GENOMIC DNA]</scope>
    <source>
        <strain evidence="1 2">NCTC11865</strain>
    </source>
</reference>
<accession>A0A239WXA2</accession>
<evidence type="ECO:0008006" key="3">
    <source>
        <dbReference type="Google" id="ProtNLM"/>
    </source>
</evidence>
<name>A0A239WXA2_9ACTN</name>
<protein>
    <recommendedName>
        <fullName evidence="3">Phosphoheptose isomerase</fullName>
    </recommendedName>
</protein>
<organism evidence="1 2">
    <name type="scientific">Cutibacterium granulosum</name>
    <dbReference type="NCBI Taxonomy" id="33011"/>
    <lineage>
        <taxon>Bacteria</taxon>
        <taxon>Bacillati</taxon>
        <taxon>Actinomycetota</taxon>
        <taxon>Actinomycetes</taxon>
        <taxon>Propionibacteriales</taxon>
        <taxon>Propionibacteriaceae</taxon>
        <taxon>Cutibacterium</taxon>
    </lineage>
</organism>